<sequence length="474" mass="53219">MPLHELDADVLFLIMSSFDVYTVLSLSQVNKDLRQIALAKPLWISLLRDLVRRGLLDLPPPDMLLRYTTADLIEEVKRTVVGPRTWARDAPTPPGTPHREYIWRLDEPKSMEAAIKVLAGGRYVVLHDESSLDIWETVSARRIWACRQPIKSWAIDLIERGAAAHLLLFGPAPTWLAEVIRIDFASGESRTICRLDFPTTNVTNGAFERPTILGDFFVASYTHLYQWEETALLVNWRAETYVLLRSAAAPALLPGYIALSFNTHGRQSQYLAVYSMDSISLLPRIGQFTVDADSQTLTLDLSAVVAHQILTFDASNPPHNLALSVLESPLRHGRYKFMLYISHRSDINIDIGKDDPTRTSFPQIDGPFLPGYVSDLFCYELSLTPAEPQWRDLSVTPARPYLPHPHISYSGHCIIQRPMSIVVVEVCSAHEVAEWQQTWEIVPDERTCAALDLAAHGSVVAALGYNSVTVTHFL</sequence>
<dbReference type="SUPFAM" id="SSF81383">
    <property type="entry name" value="F-box domain"/>
    <property type="match status" value="1"/>
</dbReference>
<organism evidence="2 3">
    <name type="scientific">Mycena venus</name>
    <dbReference type="NCBI Taxonomy" id="2733690"/>
    <lineage>
        <taxon>Eukaryota</taxon>
        <taxon>Fungi</taxon>
        <taxon>Dikarya</taxon>
        <taxon>Basidiomycota</taxon>
        <taxon>Agaricomycotina</taxon>
        <taxon>Agaricomycetes</taxon>
        <taxon>Agaricomycetidae</taxon>
        <taxon>Agaricales</taxon>
        <taxon>Marasmiineae</taxon>
        <taxon>Mycenaceae</taxon>
        <taxon>Mycena</taxon>
    </lineage>
</organism>
<dbReference type="AlphaFoldDB" id="A0A8H6YYR4"/>
<dbReference type="InterPro" id="IPR036047">
    <property type="entry name" value="F-box-like_dom_sf"/>
</dbReference>
<feature type="domain" description="F-box" evidence="1">
    <location>
        <begin position="1"/>
        <end position="46"/>
    </location>
</feature>
<dbReference type="Proteomes" id="UP000620124">
    <property type="component" value="Unassembled WGS sequence"/>
</dbReference>
<dbReference type="PROSITE" id="PS50181">
    <property type="entry name" value="FBOX"/>
    <property type="match status" value="1"/>
</dbReference>
<dbReference type="OrthoDB" id="3015771at2759"/>
<accession>A0A8H6YYR4</accession>
<proteinExistence type="predicted"/>
<name>A0A8H6YYR4_9AGAR</name>
<keyword evidence="3" id="KW-1185">Reference proteome</keyword>
<evidence type="ECO:0000259" key="1">
    <source>
        <dbReference type="PROSITE" id="PS50181"/>
    </source>
</evidence>
<reference evidence="2" key="1">
    <citation type="submission" date="2020-05" db="EMBL/GenBank/DDBJ databases">
        <title>Mycena genomes resolve the evolution of fungal bioluminescence.</title>
        <authorList>
            <person name="Tsai I.J."/>
        </authorList>
    </citation>
    <scope>NUCLEOTIDE SEQUENCE</scope>
    <source>
        <strain evidence="2">CCC161011</strain>
    </source>
</reference>
<gene>
    <name evidence="2" type="ORF">MVEN_00282600</name>
</gene>
<dbReference type="InterPro" id="IPR001810">
    <property type="entry name" value="F-box_dom"/>
</dbReference>
<evidence type="ECO:0000313" key="2">
    <source>
        <dbReference type="EMBL" id="KAF7369528.1"/>
    </source>
</evidence>
<protein>
    <recommendedName>
        <fullName evidence="1">F-box domain-containing protein</fullName>
    </recommendedName>
</protein>
<evidence type="ECO:0000313" key="3">
    <source>
        <dbReference type="Proteomes" id="UP000620124"/>
    </source>
</evidence>
<comment type="caution">
    <text evidence="2">The sequence shown here is derived from an EMBL/GenBank/DDBJ whole genome shotgun (WGS) entry which is preliminary data.</text>
</comment>
<dbReference type="EMBL" id="JACAZI010000002">
    <property type="protein sequence ID" value="KAF7369528.1"/>
    <property type="molecule type" value="Genomic_DNA"/>
</dbReference>